<dbReference type="InterPro" id="IPR005913">
    <property type="entry name" value="dTDP_dehydrorham_reduct"/>
</dbReference>
<feature type="domain" description="RmlD-like substrate binding" evidence="2">
    <location>
        <begin position="9"/>
        <end position="163"/>
    </location>
</feature>
<sequence>MGEAKPITKVLIYGGKTGWIGGLMHDMCKEKGIEVYNSEVRIENRGDLEAELDKIQPSHVLMSAGITGRPNIDWCEDHKPETIRTNVIGTLNVADLTYMKGIHCTVYATGCIFKYDDAHPLGSGIGFTEEDTPNFDGSFYSKTKGYMEPMLKTFPNCMILRVRMPISDDLIHRSFVTKIAKYEKVVNIPNSMTILHEMLPASLAMAGKGLTGVYNFCNPGVISHNEVLDLFKKYIDPTFEYSNFSLEEQAKILKADRSNNELDATKLLKDMPEGIVINDIKTAFDLCFQRMKVNLEKSGVLPDNLPPEFKSKVNGGTGKPSAKPAP</sequence>
<name>A0A7S3DNL4_9STRA</name>
<dbReference type="PANTHER" id="PTHR10491">
    <property type="entry name" value="DTDP-4-DEHYDRORHAMNOSE REDUCTASE"/>
    <property type="match status" value="1"/>
</dbReference>
<dbReference type="EMBL" id="HBHT01015160">
    <property type="protein sequence ID" value="CAD9961491.1"/>
    <property type="molecule type" value="Transcribed_RNA"/>
</dbReference>
<dbReference type="InterPro" id="IPR029903">
    <property type="entry name" value="RmlD-like-bd"/>
</dbReference>
<proteinExistence type="predicted"/>
<gene>
    <name evidence="3" type="ORF">APAL1065_LOCUS10106</name>
</gene>
<dbReference type="PANTHER" id="PTHR10491:SF4">
    <property type="entry name" value="METHIONINE ADENOSYLTRANSFERASE 2 SUBUNIT BETA"/>
    <property type="match status" value="1"/>
</dbReference>
<evidence type="ECO:0000313" key="3">
    <source>
        <dbReference type="EMBL" id="CAD9961491.1"/>
    </source>
</evidence>
<dbReference type="AlphaFoldDB" id="A0A7S3DNL4"/>
<dbReference type="InterPro" id="IPR036291">
    <property type="entry name" value="NAD(P)-bd_dom_sf"/>
</dbReference>
<dbReference type="GO" id="GO:0048270">
    <property type="term" value="F:methionine adenosyltransferase regulator activity"/>
    <property type="evidence" value="ECO:0007669"/>
    <property type="project" value="TreeGrafter"/>
</dbReference>
<reference evidence="3" key="1">
    <citation type="submission" date="2021-01" db="EMBL/GenBank/DDBJ databases">
        <authorList>
            <person name="Corre E."/>
            <person name="Pelletier E."/>
            <person name="Niang G."/>
            <person name="Scheremetjew M."/>
            <person name="Finn R."/>
            <person name="Kale V."/>
            <person name="Holt S."/>
            <person name="Cochrane G."/>
            <person name="Meng A."/>
            <person name="Brown T."/>
            <person name="Cohen L."/>
        </authorList>
    </citation>
    <scope>NUCLEOTIDE SEQUENCE</scope>
    <source>
        <strain evidence="3">CCMP125</strain>
    </source>
</reference>
<dbReference type="Gene3D" id="3.40.50.720">
    <property type="entry name" value="NAD(P)-binding Rossmann-like Domain"/>
    <property type="match status" value="1"/>
</dbReference>
<protein>
    <recommendedName>
        <fullName evidence="2">RmlD-like substrate binding domain-containing protein</fullName>
    </recommendedName>
</protein>
<organism evidence="3">
    <name type="scientific">Entomoneis paludosa</name>
    <dbReference type="NCBI Taxonomy" id="265537"/>
    <lineage>
        <taxon>Eukaryota</taxon>
        <taxon>Sar</taxon>
        <taxon>Stramenopiles</taxon>
        <taxon>Ochrophyta</taxon>
        <taxon>Bacillariophyta</taxon>
        <taxon>Bacillariophyceae</taxon>
        <taxon>Bacillariophycidae</taxon>
        <taxon>Entomoneidaceae</taxon>
        <taxon>Entomoneis</taxon>
    </lineage>
</organism>
<dbReference type="GO" id="GO:0048269">
    <property type="term" value="C:methionine adenosyltransferase complex"/>
    <property type="evidence" value="ECO:0007669"/>
    <property type="project" value="TreeGrafter"/>
</dbReference>
<dbReference type="SUPFAM" id="SSF51735">
    <property type="entry name" value="NAD(P)-binding Rossmann-fold domains"/>
    <property type="match status" value="1"/>
</dbReference>
<evidence type="ECO:0000256" key="1">
    <source>
        <dbReference type="SAM" id="MobiDB-lite"/>
    </source>
</evidence>
<evidence type="ECO:0000259" key="2">
    <source>
        <dbReference type="Pfam" id="PF04321"/>
    </source>
</evidence>
<feature type="region of interest" description="Disordered" evidence="1">
    <location>
        <begin position="305"/>
        <end position="326"/>
    </location>
</feature>
<dbReference type="GO" id="GO:0006556">
    <property type="term" value="P:S-adenosylmethionine biosynthetic process"/>
    <property type="evidence" value="ECO:0007669"/>
    <property type="project" value="TreeGrafter"/>
</dbReference>
<accession>A0A7S3DNL4</accession>
<dbReference type="Pfam" id="PF04321">
    <property type="entry name" value="RmlD_sub_bind"/>
    <property type="match status" value="1"/>
</dbReference>